<organism evidence="1 2">
    <name type="scientific">Paraburkholderia bannensis</name>
    <dbReference type="NCBI Taxonomy" id="765414"/>
    <lineage>
        <taxon>Bacteria</taxon>
        <taxon>Pseudomonadati</taxon>
        <taxon>Pseudomonadota</taxon>
        <taxon>Betaproteobacteria</taxon>
        <taxon>Burkholderiales</taxon>
        <taxon>Burkholderiaceae</taxon>
        <taxon>Paraburkholderia</taxon>
    </lineage>
</organism>
<gene>
    <name evidence="1" type="ORF">F4827_003076</name>
</gene>
<proteinExistence type="predicted"/>
<dbReference type="Pfam" id="PF07102">
    <property type="entry name" value="YbcO"/>
    <property type="match status" value="1"/>
</dbReference>
<dbReference type="RefSeq" id="WP_183724734.1">
    <property type="nucleotide sequence ID" value="NZ_JACHBW010000008.1"/>
</dbReference>
<dbReference type="Gene3D" id="3.30.50.20">
    <property type="entry name" value="prophage-derive protein ybcO"/>
    <property type="match status" value="1"/>
</dbReference>
<keyword evidence="2" id="KW-1185">Reference proteome</keyword>
<protein>
    <recommendedName>
        <fullName evidence="3">DUF1364 family protein</fullName>
    </recommendedName>
</protein>
<dbReference type="InterPro" id="IPR010774">
    <property type="entry name" value="YbcO"/>
</dbReference>
<dbReference type="AlphaFoldDB" id="A0A7W9TYU7"/>
<name>A0A7W9TYU7_9BURK</name>
<dbReference type="Proteomes" id="UP000571554">
    <property type="component" value="Unassembled WGS sequence"/>
</dbReference>
<sequence length="114" mass="12514">MTARLIGLPKVLTYRNQKIRDSARDEECLVRLPGACTHDPRTTIWSHYRGAAGGKAGALKADDLCGAYACTVCDAIYDGQRKPPAGMTYADVVVAWFEGHIRSIVRLHEKGVLK</sequence>
<evidence type="ECO:0000313" key="1">
    <source>
        <dbReference type="EMBL" id="MBB6103221.1"/>
    </source>
</evidence>
<evidence type="ECO:0000313" key="2">
    <source>
        <dbReference type="Proteomes" id="UP000571554"/>
    </source>
</evidence>
<comment type="caution">
    <text evidence="1">The sequence shown here is derived from an EMBL/GenBank/DDBJ whole genome shotgun (WGS) entry which is preliminary data.</text>
</comment>
<reference evidence="1 2" key="1">
    <citation type="submission" date="2020-08" db="EMBL/GenBank/DDBJ databases">
        <title>Above-ground endophytic microbial communities from plants in different locations in the United States.</title>
        <authorList>
            <person name="Frank C."/>
        </authorList>
    </citation>
    <scope>NUCLEOTIDE SEQUENCE [LARGE SCALE GENOMIC DNA]</scope>
    <source>
        <strain evidence="1 2">WP4_2_2</strain>
    </source>
</reference>
<dbReference type="EMBL" id="JACHBW010000008">
    <property type="protein sequence ID" value="MBB6103221.1"/>
    <property type="molecule type" value="Genomic_DNA"/>
</dbReference>
<accession>A0A7W9TYU7</accession>
<evidence type="ECO:0008006" key="3">
    <source>
        <dbReference type="Google" id="ProtNLM"/>
    </source>
</evidence>